<dbReference type="InterPro" id="IPR025444">
    <property type="entry name" value="Monooxy_af470"/>
</dbReference>
<protein>
    <recommendedName>
        <fullName evidence="3">DUF4188 domain-containing protein</fullName>
    </recommendedName>
</protein>
<organism evidence="1 2">
    <name type="scientific">Actinacidiphila glaucinigra</name>
    <dbReference type="NCBI Taxonomy" id="235986"/>
    <lineage>
        <taxon>Bacteria</taxon>
        <taxon>Bacillati</taxon>
        <taxon>Actinomycetota</taxon>
        <taxon>Actinomycetes</taxon>
        <taxon>Kitasatosporales</taxon>
        <taxon>Streptomycetaceae</taxon>
        <taxon>Actinacidiphila</taxon>
    </lineage>
</organism>
<dbReference type="Proteomes" id="UP000198280">
    <property type="component" value="Unassembled WGS sequence"/>
</dbReference>
<dbReference type="OrthoDB" id="7566033at2"/>
<proteinExistence type="predicted"/>
<sequence length="166" mass="18273">MSAQVIPGRNTAAAEGGIVVFLIGMRINRFLAFGSWLPVFRAMPRMLRELSQDDGSGFLGYRLLFGGPRVIYVVQYWRSTEQLFAYASQQDKQHRPAWAAFNRRARAGKGRVGFWHETYAAPAGAYESVYVDMPAFGLGAATGVVPVGRRGETAAQRLKAGEERAA</sequence>
<evidence type="ECO:0000313" key="1">
    <source>
        <dbReference type="EMBL" id="SNS74262.1"/>
    </source>
</evidence>
<accession>A0A239GZD1</accession>
<dbReference type="RefSeq" id="WP_089224982.1">
    <property type="nucleotide sequence ID" value="NZ_FZOF01000008.1"/>
</dbReference>
<dbReference type="EMBL" id="FZOF01000008">
    <property type="protein sequence ID" value="SNS74262.1"/>
    <property type="molecule type" value="Genomic_DNA"/>
</dbReference>
<evidence type="ECO:0000313" key="2">
    <source>
        <dbReference type="Proteomes" id="UP000198280"/>
    </source>
</evidence>
<keyword evidence="2" id="KW-1185">Reference proteome</keyword>
<name>A0A239GZD1_9ACTN</name>
<reference evidence="1 2" key="1">
    <citation type="submission" date="2017-06" db="EMBL/GenBank/DDBJ databases">
        <authorList>
            <person name="Kim H.J."/>
            <person name="Triplett B.A."/>
        </authorList>
    </citation>
    <scope>NUCLEOTIDE SEQUENCE [LARGE SCALE GENOMIC DNA]</scope>
    <source>
        <strain evidence="1 2">CGMCC 4.1858</strain>
    </source>
</reference>
<gene>
    <name evidence="1" type="ORF">SAMN05216252_108109</name>
</gene>
<dbReference type="Pfam" id="PF13826">
    <property type="entry name" value="Monooxy_af470-like"/>
    <property type="match status" value="1"/>
</dbReference>
<evidence type="ECO:0008006" key="3">
    <source>
        <dbReference type="Google" id="ProtNLM"/>
    </source>
</evidence>
<dbReference type="AlphaFoldDB" id="A0A239GZD1"/>